<dbReference type="EMBL" id="LRGB01003055">
    <property type="protein sequence ID" value="KZS04838.1"/>
    <property type="molecule type" value="Genomic_DNA"/>
</dbReference>
<keyword evidence="2" id="KW-1185">Reference proteome</keyword>
<gene>
    <name evidence="1" type="ORF">APZ42_032132</name>
</gene>
<evidence type="ECO:0000313" key="2">
    <source>
        <dbReference type="Proteomes" id="UP000076858"/>
    </source>
</evidence>
<sequence>LYLTDILTGILTSTISEEQTAGIKNRDIIQKSNMLLFISAFLAAAAAVPSSYKPEYKDSSYPAASYPAPKYPAPSWATLHQATTRITNTPTSPSTAKLTSATSMAAASLSKSISFFISLR</sequence>
<accession>A0A164M8Q4</accession>
<dbReference type="Proteomes" id="UP000076858">
    <property type="component" value="Unassembled WGS sequence"/>
</dbReference>
<proteinExistence type="predicted"/>
<reference evidence="1 2" key="1">
    <citation type="submission" date="2016-03" db="EMBL/GenBank/DDBJ databases">
        <title>EvidentialGene: Evidence-directed Construction of Genes on Genomes.</title>
        <authorList>
            <person name="Gilbert D.G."/>
            <person name="Choi J.-H."/>
            <person name="Mockaitis K."/>
            <person name="Colbourne J."/>
            <person name="Pfrender M."/>
        </authorList>
    </citation>
    <scope>NUCLEOTIDE SEQUENCE [LARGE SCALE GENOMIC DNA]</scope>
    <source>
        <strain evidence="1 2">Xinb3</strain>
        <tissue evidence="1">Complete organism</tissue>
    </source>
</reference>
<feature type="non-terminal residue" evidence="1">
    <location>
        <position position="1"/>
    </location>
</feature>
<comment type="caution">
    <text evidence="1">The sequence shown here is derived from an EMBL/GenBank/DDBJ whole genome shotgun (WGS) entry which is preliminary data.</text>
</comment>
<evidence type="ECO:0000313" key="1">
    <source>
        <dbReference type="EMBL" id="KZS04838.1"/>
    </source>
</evidence>
<name>A0A164M8Q4_9CRUS</name>
<organism evidence="1 2">
    <name type="scientific">Daphnia magna</name>
    <dbReference type="NCBI Taxonomy" id="35525"/>
    <lineage>
        <taxon>Eukaryota</taxon>
        <taxon>Metazoa</taxon>
        <taxon>Ecdysozoa</taxon>
        <taxon>Arthropoda</taxon>
        <taxon>Crustacea</taxon>
        <taxon>Branchiopoda</taxon>
        <taxon>Diplostraca</taxon>
        <taxon>Cladocera</taxon>
        <taxon>Anomopoda</taxon>
        <taxon>Daphniidae</taxon>
        <taxon>Daphnia</taxon>
    </lineage>
</organism>
<dbReference type="AlphaFoldDB" id="A0A164M8Q4"/>
<protein>
    <submittedName>
        <fullName evidence="1">Uncharacterized protein</fullName>
    </submittedName>
</protein>